<proteinExistence type="inferred from homology"/>
<sequence length="384" mass="42359">MKRSGFGELTKLKSGRWRARYQVPNSKPRAYVTAPATFNTKAEAATWLSRQRVDIVDGVTLPPKVLADRTTLTEYAERWLDTRLSKSGSPLRPSTMRVYRHYLDHHIAPTLGKTPVVRLTPEAVAAWWRTLDPTRPTVRARTYSFLRTVLADATADGMLTSNPCRMRGAGSVEPATKVYTATVEQLDELAAAMPERLRLAVALGTWASMRNGEVLELRRGDVTTSSIRIARGVTFDKTGAHVGPPKTTAGERVVALPPHVAQDVVEHMDRFVAADDDALLFPATPFGSEHLHQNTFATIFKRAVEQTSLPTTFRFHWLRHTGLTFAAQTGATVAELQARAGHSTPSTAMRYQHATTERDRDLAAALSALVGKTQRLRVVKDATG</sequence>
<evidence type="ECO:0000313" key="8">
    <source>
        <dbReference type="Proteomes" id="UP000321118"/>
    </source>
</evidence>
<dbReference type="InterPro" id="IPR013762">
    <property type="entry name" value="Integrase-like_cat_sf"/>
</dbReference>
<reference evidence="7 8" key="1">
    <citation type="submission" date="2019-07" db="EMBL/GenBank/DDBJ databases">
        <title>Whole genome shotgun sequence of Cellulomonas xylanilytica NBRC 101102.</title>
        <authorList>
            <person name="Hosoyama A."/>
            <person name="Uohara A."/>
            <person name="Ohji S."/>
            <person name="Ichikawa N."/>
        </authorList>
    </citation>
    <scope>NUCLEOTIDE SEQUENCE [LARGE SCALE GENOMIC DNA]</scope>
    <source>
        <strain evidence="7 8">NBRC 101102</strain>
    </source>
</reference>
<dbReference type="Pfam" id="PF22022">
    <property type="entry name" value="Phage_int_M"/>
    <property type="match status" value="1"/>
</dbReference>
<dbReference type="PROSITE" id="PS51900">
    <property type="entry name" value="CB"/>
    <property type="match status" value="1"/>
</dbReference>
<accession>A0A510V281</accession>
<comment type="caution">
    <text evidence="7">The sequence shown here is derived from an EMBL/GenBank/DDBJ whole genome shotgun (WGS) entry which is preliminary data.</text>
</comment>
<evidence type="ECO:0000256" key="4">
    <source>
        <dbReference type="PROSITE-ProRule" id="PRU01248"/>
    </source>
</evidence>
<evidence type="ECO:0000256" key="2">
    <source>
        <dbReference type="ARBA" id="ARBA00023125"/>
    </source>
</evidence>
<dbReference type="PANTHER" id="PTHR30349:SF64">
    <property type="entry name" value="PROPHAGE INTEGRASE INTD-RELATED"/>
    <property type="match status" value="1"/>
</dbReference>
<dbReference type="InterPro" id="IPR002104">
    <property type="entry name" value="Integrase_catalytic"/>
</dbReference>
<dbReference type="EMBL" id="BJUB01000004">
    <property type="protein sequence ID" value="GEK21003.1"/>
    <property type="molecule type" value="Genomic_DNA"/>
</dbReference>
<evidence type="ECO:0000259" key="6">
    <source>
        <dbReference type="PROSITE" id="PS51900"/>
    </source>
</evidence>
<gene>
    <name evidence="7" type="ORF">CXY01_15230</name>
</gene>
<evidence type="ECO:0000259" key="5">
    <source>
        <dbReference type="PROSITE" id="PS51898"/>
    </source>
</evidence>
<protein>
    <submittedName>
        <fullName evidence="7">Putative prophage phiRv2 integrase</fullName>
    </submittedName>
</protein>
<dbReference type="InterPro" id="IPR053876">
    <property type="entry name" value="Phage_int_M"/>
</dbReference>
<dbReference type="GO" id="GO:0015074">
    <property type="term" value="P:DNA integration"/>
    <property type="evidence" value="ECO:0007669"/>
    <property type="project" value="InterPro"/>
</dbReference>
<organism evidence="7 8">
    <name type="scientific">Cellulomonas xylanilytica</name>
    <dbReference type="NCBI Taxonomy" id="233583"/>
    <lineage>
        <taxon>Bacteria</taxon>
        <taxon>Bacillati</taxon>
        <taxon>Actinomycetota</taxon>
        <taxon>Actinomycetes</taxon>
        <taxon>Micrococcales</taxon>
        <taxon>Cellulomonadaceae</taxon>
        <taxon>Cellulomonas</taxon>
    </lineage>
</organism>
<keyword evidence="3" id="KW-0233">DNA recombination</keyword>
<evidence type="ECO:0000256" key="3">
    <source>
        <dbReference type="ARBA" id="ARBA00023172"/>
    </source>
</evidence>
<dbReference type="AlphaFoldDB" id="A0A510V281"/>
<dbReference type="InterPro" id="IPR044068">
    <property type="entry name" value="CB"/>
</dbReference>
<evidence type="ECO:0000313" key="7">
    <source>
        <dbReference type="EMBL" id="GEK21003.1"/>
    </source>
</evidence>
<dbReference type="Proteomes" id="UP000321118">
    <property type="component" value="Unassembled WGS sequence"/>
</dbReference>
<dbReference type="Pfam" id="PF26003">
    <property type="entry name" value="Integrase_N_phage"/>
    <property type="match status" value="1"/>
</dbReference>
<dbReference type="InterPro" id="IPR010998">
    <property type="entry name" value="Integrase_recombinase_N"/>
</dbReference>
<dbReference type="InterPro" id="IPR050090">
    <property type="entry name" value="Tyrosine_recombinase_XerCD"/>
</dbReference>
<feature type="domain" description="Core-binding (CB)" evidence="6">
    <location>
        <begin position="70"/>
        <end position="154"/>
    </location>
</feature>
<dbReference type="Gene3D" id="1.10.443.10">
    <property type="entry name" value="Intergrase catalytic core"/>
    <property type="match status" value="1"/>
</dbReference>
<name>A0A510V281_9CELL</name>
<evidence type="ECO:0000256" key="1">
    <source>
        <dbReference type="ARBA" id="ARBA00008857"/>
    </source>
</evidence>
<dbReference type="Gene3D" id="1.10.150.130">
    <property type="match status" value="1"/>
</dbReference>
<dbReference type="GO" id="GO:0003677">
    <property type="term" value="F:DNA binding"/>
    <property type="evidence" value="ECO:0007669"/>
    <property type="project" value="UniProtKB-UniRule"/>
</dbReference>
<comment type="similarity">
    <text evidence="1">Belongs to the 'phage' integrase family.</text>
</comment>
<dbReference type="GO" id="GO:0006310">
    <property type="term" value="P:DNA recombination"/>
    <property type="evidence" value="ECO:0007669"/>
    <property type="project" value="UniProtKB-KW"/>
</dbReference>
<dbReference type="PROSITE" id="PS51898">
    <property type="entry name" value="TYR_RECOMBINASE"/>
    <property type="match status" value="1"/>
</dbReference>
<keyword evidence="8" id="KW-1185">Reference proteome</keyword>
<dbReference type="InterPro" id="IPR058717">
    <property type="entry name" value="Phage_L5_Integrase_N"/>
</dbReference>
<feature type="domain" description="Tyr recombinase" evidence="5">
    <location>
        <begin position="176"/>
        <end position="364"/>
    </location>
</feature>
<keyword evidence="2 4" id="KW-0238">DNA-binding</keyword>
<dbReference type="InterPro" id="IPR011010">
    <property type="entry name" value="DNA_brk_join_enz"/>
</dbReference>
<dbReference type="PANTHER" id="PTHR30349">
    <property type="entry name" value="PHAGE INTEGRASE-RELATED"/>
    <property type="match status" value="1"/>
</dbReference>
<dbReference type="Pfam" id="PF00589">
    <property type="entry name" value="Phage_integrase"/>
    <property type="match status" value="1"/>
</dbReference>
<dbReference type="SUPFAM" id="SSF56349">
    <property type="entry name" value="DNA breaking-rejoining enzymes"/>
    <property type="match status" value="1"/>
</dbReference>